<dbReference type="PANTHER" id="PTHR14387:SF0">
    <property type="entry name" value="DUF2428 DOMAIN-CONTAINING PROTEIN"/>
    <property type="match status" value="1"/>
</dbReference>
<protein>
    <submittedName>
        <fullName evidence="1">Uncharacterized protein</fullName>
    </submittedName>
</protein>
<dbReference type="PANTHER" id="PTHR14387">
    <property type="entry name" value="THADA/DEATH RECEPTOR INTERACTING PROTEIN"/>
    <property type="match status" value="1"/>
</dbReference>
<dbReference type="InterPro" id="IPR051954">
    <property type="entry name" value="tRNA_methyltransferase_THADA"/>
</dbReference>
<proteinExistence type="predicted"/>
<dbReference type="SUPFAM" id="SSF48371">
    <property type="entry name" value="ARM repeat"/>
    <property type="match status" value="1"/>
</dbReference>
<dbReference type="GO" id="GO:0005829">
    <property type="term" value="C:cytosol"/>
    <property type="evidence" value="ECO:0007669"/>
    <property type="project" value="TreeGrafter"/>
</dbReference>
<dbReference type="GO" id="GO:0030488">
    <property type="term" value="P:tRNA methylation"/>
    <property type="evidence" value="ECO:0007669"/>
    <property type="project" value="TreeGrafter"/>
</dbReference>
<dbReference type="AlphaFoldDB" id="A0A7S1PHB9"/>
<dbReference type="EMBL" id="HBGD01009385">
    <property type="protein sequence ID" value="CAD9084467.1"/>
    <property type="molecule type" value="Transcribed_RNA"/>
</dbReference>
<dbReference type="InterPro" id="IPR016024">
    <property type="entry name" value="ARM-type_fold"/>
</dbReference>
<reference evidence="1" key="1">
    <citation type="submission" date="2021-01" db="EMBL/GenBank/DDBJ databases">
        <authorList>
            <person name="Corre E."/>
            <person name="Pelletier E."/>
            <person name="Niang G."/>
            <person name="Scheremetjew M."/>
            <person name="Finn R."/>
            <person name="Kale V."/>
            <person name="Holt S."/>
            <person name="Cochrane G."/>
            <person name="Meng A."/>
            <person name="Brown T."/>
            <person name="Cohen L."/>
        </authorList>
    </citation>
    <scope>NUCLEOTIDE SEQUENCE</scope>
    <source>
        <strain evidence="1">WS</strain>
    </source>
</reference>
<sequence length="488" mass="55374">MASITCTNHAHGILLQVYCFVVRSAFDQKQLESVVKGLAQSTHLFCCTCPSLRKGFADISSALQTRLVQMHAYTRMEQCAQFSTCLASPEFLNCSKMPHLTGLDVALGAMTKIHLAHLFYTSKYRLLEESLTKCIDHWSTNVVVQSVKSLAAFSDTTASEFSPSIFDALLALTRKPSNDPEQLKYTLEALKMLCTKDSNVQSKLGDVSPWWDQIYALHQGYTSCYIRAHTLEILGIFLSMESNPNTSNVHYKQWIQLVQVCSEAEQPTEVRFACQQSITDSKALLYSMQVWISAMVLCQDDDEEVRTTAAHNLTPYVFGKSKKVQVEYVIEKAYDKMTSYFSQDVEFAEHLWDQILLGTNNGGVVVPFENVTLDLFDEETENLFEEVKFRLDIARRQLVKLDPDIRSLKVNEAEKQLRHVLDVFEKNCSSTLMNIGGRTYNGDVWTPIYRLLAGIDTARGEVPEGLRKRVREVLFKDAFVHPMIAEFL</sequence>
<name>A0A7S1PHB9_9EUKA</name>
<accession>A0A7S1PHB9</accession>
<evidence type="ECO:0000313" key="1">
    <source>
        <dbReference type="EMBL" id="CAD9084467.1"/>
    </source>
</evidence>
<gene>
    <name evidence="1" type="ORF">PCOS0759_LOCUS7721</name>
</gene>
<organism evidence="1">
    <name type="scientific">Percolomonas cosmopolitus</name>
    <dbReference type="NCBI Taxonomy" id="63605"/>
    <lineage>
        <taxon>Eukaryota</taxon>
        <taxon>Discoba</taxon>
        <taxon>Heterolobosea</taxon>
        <taxon>Tetramitia</taxon>
        <taxon>Eutetramitia</taxon>
        <taxon>Percolomonadidae</taxon>
        <taxon>Percolomonas</taxon>
    </lineage>
</organism>